<dbReference type="EMBL" id="JABAHY010000012">
    <property type="protein sequence ID" value="NLS10606.1"/>
    <property type="molecule type" value="Genomic_DNA"/>
</dbReference>
<name>A0A7X8TL64_9MICC</name>
<dbReference type="Proteomes" id="UP000523139">
    <property type="component" value="Unassembled WGS sequence"/>
</dbReference>
<evidence type="ECO:0000313" key="2">
    <source>
        <dbReference type="EMBL" id="NLS10606.1"/>
    </source>
</evidence>
<reference evidence="2 3" key="1">
    <citation type="submission" date="2020-04" db="EMBL/GenBank/DDBJ databases">
        <title>Nesterenkonia sp. nov., isolated from marine sediment.</title>
        <authorList>
            <person name="Zhang G."/>
        </authorList>
    </citation>
    <scope>NUCLEOTIDE SEQUENCE [LARGE SCALE GENOMIC DNA]</scope>
    <source>
        <strain evidence="2 3">MY13</strain>
    </source>
</reference>
<proteinExistence type="predicted"/>
<dbReference type="InterPro" id="IPR000182">
    <property type="entry name" value="GNAT_dom"/>
</dbReference>
<accession>A0A7X8TL64</accession>
<organism evidence="2 3">
    <name type="scientific">Nesterenkonia sedimenti</name>
    <dbReference type="NCBI Taxonomy" id="1463632"/>
    <lineage>
        <taxon>Bacteria</taxon>
        <taxon>Bacillati</taxon>
        <taxon>Actinomycetota</taxon>
        <taxon>Actinomycetes</taxon>
        <taxon>Micrococcales</taxon>
        <taxon>Micrococcaceae</taxon>
        <taxon>Nesterenkonia</taxon>
    </lineage>
</organism>
<dbReference type="InterPro" id="IPR016181">
    <property type="entry name" value="Acyl_CoA_acyltransferase"/>
</dbReference>
<dbReference type="RefSeq" id="WP_168888093.1">
    <property type="nucleotide sequence ID" value="NZ_JABAHY010000012.1"/>
</dbReference>
<gene>
    <name evidence="2" type="ORF">HGQ17_11515</name>
</gene>
<evidence type="ECO:0000313" key="3">
    <source>
        <dbReference type="Proteomes" id="UP000523139"/>
    </source>
</evidence>
<protein>
    <submittedName>
        <fullName evidence="2">GNAT family N-acetyltransferase</fullName>
    </submittedName>
</protein>
<dbReference type="Pfam" id="PF13312">
    <property type="entry name" value="DUF4081"/>
    <property type="match status" value="1"/>
</dbReference>
<keyword evidence="2" id="KW-0808">Transferase</keyword>
<keyword evidence="3" id="KW-1185">Reference proteome</keyword>
<dbReference type="Gene3D" id="3.40.630.30">
    <property type="match status" value="1"/>
</dbReference>
<feature type="domain" description="N-acetyltransferase" evidence="1">
    <location>
        <begin position="168"/>
        <end position="301"/>
    </location>
</feature>
<dbReference type="SUPFAM" id="SSF55729">
    <property type="entry name" value="Acyl-CoA N-acyltransferases (Nat)"/>
    <property type="match status" value="1"/>
</dbReference>
<comment type="caution">
    <text evidence="2">The sequence shown here is derived from an EMBL/GenBank/DDBJ whole genome shotgun (WGS) entry which is preliminary data.</text>
</comment>
<dbReference type="Pfam" id="PF00583">
    <property type="entry name" value="Acetyltransf_1"/>
    <property type="match status" value="1"/>
</dbReference>
<dbReference type="PROSITE" id="PS51186">
    <property type="entry name" value="GNAT"/>
    <property type="match status" value="1"/>
</dbReference>
<dbReference type="GO" id="GO:0016747">
    <property type="term" value="F:acyltransferase activity, transferring groups other than amino-acyl groups"/>
    <property type="evidence" value="ECO:0007669"/>
    <property type="project" value="InterPro"/>
</dbReference>
<dbReference type="InterPro" id="IPR025289">
    <property type="entry name" value="DUF4081"/>
</dbReference>
<dbReference type="AlphaFoldDB" id="A0A7X8TL64"/>
<sequence length="301" mass="32156">MPLWSPSASADSRLARATDGAVRVLTGADTHALHQLLEKDLAANVTVTAAVRQRGTAERGKGRDGALLLGIDNDGASTGGQLASACWVGSNIIPVGADAESAELYGAAARALRRRVSSIYGRADAVLSLFEATGWGNHREVRAEQPLMTITGGPQITPLQGVRRSRIEEFPAVERACAAMFAEELGFSPYDHGASQYRARIRGLIKAGHSLVAVDPETRQITFKAEFGAVTDEVIQIQGVWVNPDWRGQGLAAPGMAAVVERGLQLAPMVSLYVNSWNTAAIRAYERVGFQRDGTYATVLF</sequence>
<evidence type="ECO:0000259" key="1">
    <source>
        <dbReference type="PROSITE" id="PS51186"/>
    </source>
</evidence>